<name>A0AAD5LSY7_PYTIN</name>
<evidence type="ECO:0000313" key="8">
    <source>
        <dbReference type="Proteomes" id="UP001209570"/>
    </source>
</evidence>
<evidence type="ECO:0000256" key="3">
    <source>
        <dbReference type="ARBA" id="ARBA00022525"/>
    </source>
</evidence>
<evidence type="ECO:0000256" key="6">
    <source>
        <dbReference type="SAM" id="SignalP"/>
    </source>
</evidence>
<keyword evidence="8" id="KW-1185">Reference proteome</keyword>
<feature type="signal peptide" evidence="6">
    <location>
        <begin position="1"/>
        <end position="17"/>
    </location>
</feature>
<evidence type="ECO:0000256" key="2">
    <source>
        <dbReference type="ARBA" id="ARBA00009544"/>
    </source>
</evidence>
<keyword evidence="6" id="KW-0732">Signal</keyword>
<dbReference type="GO" id="GO:0052040">
    <property type="term" value="P:symbiont-mediated perturbation of host programmed cell death"/>
    <property type="evidence" value="ECO:0007669"/>
    <property type="project" value="UniProtKB-KW"/>
</dbReference>
<keyword evidence="3" id="KW-0964">Secreted</keyword>
<organism evidence="7 8">
    <name type="scientific">Pythium insidiosum</name>
    <name type="common">Pythiosis disease agent</name>
    <dbReference type="NCBI Taxonomy" id="114742"/>
    <lineage>
        <taxon>Eukaryota</taxon>
        <taxon>Sar</taxon>
        <taxon>Stramenopiles</taxon>
        <taxon>Oomycota</taxon>
        <taxon>Peronosporomycetes</taxon>
        <taxon>Pythiales</taxon>
        <taxon>Pythiaceae</taxon>
        <taxon>Pythium</taxon>
    </lineage>
</organism>
<gene>
    <name evidence="7" type="ORF">P43SY_011323</name>
</gene>
<accession>A0AAD5LSY7</accession>
<dbReference type="GO" id="GO:0005576">
    <property type="term" value="C:extracellular region"/>
    <property type="evidence" value="ECO:0007669"/>
    <property type="project" value="UniProtKB-SubCell"/>
</dbReference>
<evidence type="ECO:0008006" key="9">
    <source>
        <dbReference type="Google" id="ProtNLM"/>
    </source>
</evidence>
<comment type="caution">
    <text evidence="7">The sequence shown here is derived from an EMBL/GenBank/DDBJ whole genome shotgun (WGS) entry which is preliminary data.</text>
</comment>
<dbReference type="InterPro" id="IPR002200">
    <property type="entry name" value="Elicitin"/>
</dbReference>
<evidence type="ECO:0000313" key="7">
    <source>
        <dbReference type="EMBL" id="KAJ0391794.1"/>
    </source>
</evidence>
<comment type="similarity">
    <text evidence="2">Belongs to the elicitin family.</text>
</comment>
<evidence type="ECO:0000256" key="4">
    <source>
        <dbReference type="ARBA" id="ARBA00022978"/>
    </source>
</evidence>
<dbReference type="InterPro" id="IPR036470">
    <property type="entry name" value="Elicitin_sf"/>
</dbReference>
<dbReference type="Pfam" id="PF00964">
    <property type="entry name" value="Elicitin"/>
    <property type="match status" value="2"/>
</dbReference>
<feature type="chain" id="PRO_5041961856" description="Elicitin-like protein" evidence="6">
    <location>
        <begin position="18"/>
        <end position="254"/>
    </location>
</feature>
<keyword evidence="4" id="KW-0928">Hypersensitive response elicitation</keyword>
<evidence type="ECO:0000256" key="1">
    <source>
        <dbReference type="ARBA" id="ARBA00004613"/>
    </source>
</evidence>
<dbReference type="Gene3D" id="1.10.239.10">
    <property type="entry name" value="Elicitin domain"/>
    <property type="match status" value="2"/>
</dbReference>
<comment type="subcellular location">
    <subcellularLocation>
        <location evidence="1">Secreted</location>
    </subcellularLocation>
</comment>
<proteinExistence type="inferred from homology"/>
<evidence type="ECO:0000256" key="5">
    <source>
        <dbReference type="ARBA" id="ARBA00023157"/>
    </source>
</evidence>
<reference evidence="7" key="1">
    <citation type="submission" date="2021-12" db="EMBL/GenBank/DDBJ databases">
        <title>Prjna785345.</title>
        <authorList>
            <person name="Rujirawat T."/>
            <person name="Krajaejun T."/>
        </authorList>
    </citation>
    <scope>NUCLEOTIDE SEQUENCE</scope>
    <source>
        <strain evidence="7">Pi057C3</strain>
    </source>
</reference>
<protein>
    <recommendedName>
        <fullName evidence="9">Elicitin-like protein</fullName>
    </recommendedName>
</protein>
<dbReference type="Proteomes" id="UP001209570">
    <property type="component" value="Unassembled WGS sequence"/>
</dbReference>
<sequence length="254" mass="26286">MKSFVAVLAALATVSAAEKCDYSVVGPKFYPLGPSIATCFEKTGYSLARPKVMPTPEQAKAICTQCTDFITAVTTTEWANCEMEMAGKNQTITSYFNSITEPCGKPMVSKPKEVKIVSTKGAGEKCIYGEVAPQLHTLGAELTSCIANTGFNPADAKTMPTPELSAKICTGCKDFVDKVAPMTWPDCYLTLGGKNQSLTTYFNALTQPCGKTAGVPQPAAVAAPAAPAAASSSGVVAAVSGAAVVASSVAVLYL</sequence>
<keyword evidence="5" id="KW-1015">Disulfide bond</keyword>
<dbReference type="SMART" id="SM01187">
    <property type="entry name" value="Elicitin"/>
    <property type="match status" value="2"/>
</dbReference>
<dbReference type="AlphaFoldDB" id="A0AAD5LSY7"/>
<dbReference type="EMBL" id="JAKCXM010000835">
    <property type="protein sequence ID" value="KAJ0391794.1"/>
    <property type="molecule type" value="Genomic_DNA"/>
</dbReference>
<dbReference type="SUPFAM" id="SSF48647">
    <property type="entry name" value="Fungal elicitin"/>
    <property type="match status" value="2"/>
</dbReference>